<protein>
    <submittedName>
        <fullName evidence="2">Uncharacterized protein</fullName>
    </submittedName>
</protein>
<feature type="transmembrane region" description="Helical" evidence="1">
    <location>
        <begin position="7"/>
        <end position="24"/>
    </location>
</feature>
<reference evidence="3" key="1">
    <citation type="submission" date="2016-11" db="EMBL/GenBank/DDBJ databases">
        <authorList>
            <person name="Varghese N."/>
            <person name="Submissions S."/>
        </authorList>
    </citation>
    <scope>NUCLEOTIDE SEQUENCE [LARGE SCALE GENOMIC DNA]</scope>
    <source>
        <strain evidence="3">DSM 22623</strain>
    </source>
</reference>
<evidence type="ECO:0000313" key="3">
    <source>
        <dbReference type="Proteomes" id="UP000184432"/>
    </source>
</evidence>
<accession>A0A1M6LPI9</accession>
<dbReference type="EMBL" id="FQYP01000028">
    <property type="protein sequence ID" value="SHJ73129.1"/>
    <property type="molecule type" value="Genomic_DNA"/>
</dbReference>
<dbReference type="AlphaFoldDB" id="A0A1M6LPI9"/>
<feature type="transmembrane region" description="Helical" evidence="1">
    <location>
        <begin position="106"/>
        <end position="124"/>
    </location>
</feature>
<feature type="transmembrane region" description="Helical" evidence="1">
    <location>
        <begin position="44"/>
        <end position="67"/>
    </location>
</feature>
<keyword evidence="1" id="KW-1133">Transmembrane helix</keyword>
<gene>
    <name evidence="2" type="ORF">SAMN04488508_1281</name>
</gene>
<dbReference type="Proteomes" id="UP000184432">
    <property type="component" value="Unassembled WGS sequence"/>
</dbReference>
<evidence type="ECO:0000256" key="1">
    <source>
        <dbReference type="SAM" id="Phobius"/>
    </source>
</evidence>
<feature type="transmembrane region" description="Helical" evidence="1">
    <location>
        <begin position="74"/>
        <end position="94"/>
    </location>
</feature>
<organism evidence="2 3">
    <name type="scientific">Aquimarina spongiae</name>
    <dbReference type="NCBI Taxonomy" id="570521"/>
    <lineage>
        <taxon>Bacteria</taxon>
        <taxon>Pseudomonadati</taxon>
        <taxon>Bacteroidota</taxon>
        <taxon>Flavobacteriia</taxon>
        <taxon>Flavobacteriales</taxon>
        <taxon>Flavobacteriaceae</taxon>
        <taxon>Aquimarina</taxon>
    </lineage>
</organism>
<name>A0A1M6LPI9_9FLAO</name>
<proteinExistence type="predicted"/>
<keyword evidence="1" id="KW-0812">Transmembrane</keyword>
<evidence type="ECO:0000313" key="2">
    <source>
        <dbReference type="EMBL" id="SHJ73129.1"/>
    </source>
</evidence>
<keyword evidence="3" id="KW-1185">Reference proteome</keyword>
<keyword evidence="1" id="KW-0472">Membrane</keyword>
<sequence>MKLITKIIAFFIVKYSVFYLFMMIKSNNYKIPNIAKSRISEDAFYYLLLYIPLPLISIILFTAPLYYSLKSKSMSIFAAVFALYLIIEYFIYTYLTSQSHIDENGVLNLIIGIIIFGIMFYKHFKQINQ</sequence>